<evidence type="ECO:0000313" key="3">
    <source>
        <dbReference type="Proteomes" id="UP000604825"/>
    </source>
</evidence>
<feature type="compositionally biased region" description="Basic and acidic residues" evidence="1">
    <location>
        <begin position="183"/>
        <end position="199"/>
    </location>
</feature>
<protein>
    <submittedName>
        <fullName evidence="2">Uncharacterized protein</fullName>
    </submittedName>
</protein>
<comment type="caution">
    <text evidence="2">The sequence shown here is derived from an EMBL/GenBank/DDBJ whole genome shotgun (WGS) entry which is preliminary data.</text>
</comment>
<dbReference type="AlphaFoldDB" id="A0A811PJJ8"/>
<proteinExistence type="predicted"/>
<sequence>MSSEIGDDGEPLFRKETPSPAALLLEVAAARKSIEEKMNYGDVATGLQDARPPSMAEQTVQLIGVPQHSRKGDPENSEVSVPLERQFGQGIGHCTSLQDLLIGFTNGTLCIVNTQQEHVVQGVPLAEGSCFEMERKDYYSNAECEFGALEICLEEGYVESEQDNEHEESSDGADSADSDTDHDEPIKDKIYPNERFGEC</sequence>
<evidence type="ECO:0000313" key="2">
    <source>
        <dbReference type="EMBL" id="CAD6242705.1"/>
    </source>
</evidence>
<dbReference type="Proteomes" id="UP000604825">
    <property type="component" value="Unassembled WGS sequence"/>
</dbReference>
<accession>A0A811PJJ8</accession>
<dbReference type="EMBL" id="CAJGYO010000007">
    <property type="protein sequence ID" value="CAD6242705.1"/>
    <property type="molecule type" value="Genomic_DNA"/>
</dbReference>
<name>A0A811PJJ8_9POAL</name>
<evidence type="ECO:0000256" key="1">
    <source>
        <dbReference type="SAM" id="MobiDB-lite"/>
    </source>
</evidence>
<feature type="region of interest" description="Disordered" evidence="1">
    <location>
        <begin position="159"/>
        <end position="199"/>
    </location>
</feature>
<feature type="compositionally biased region" description="Acidic residues" evidence="1">
    <location>
        <begin position="159"/>
        <end position="182"/>
    </location>
</feature>
<reference evidence="2" key="1">
    <citation type="submission" date="2020-10" db="EMBL/GenBank/DDBJ databases">
        <authorList>
            <person name="Han B."/>
            <person name="Lu T."/>
            <person name="Zhao Q."/>
            <person name="Huang X."/>
            <person name="Zhao Y."/>
        </authorList>
    </citation>
    <scope>NUCLEOTIDE SEQUENCE</scope>
</reference>
<gene>
    <name evidence="2" type="ORF">NCGR_LOCUS28120</name>
</gene>
<keyword evidence="3" id="KW-1185">Reference proteome</keyword>
<organism evidence="2 3">
    <name type="scientific">Miscanthus lutarioriparius</name>
    <dbReference type="NCBI Taxonomy" id="422564"/>
    <lineage>
        <taxon>Eukaryota</taxon>
        <taxon>Viridiplantae</taxon>
        <taxon>Streptophyta</taxon>
        <taxon>Embryophyta</taxon>
        <taxon>Tracheophyta</taxon>
        <taxon>Spermatophyta</taxon>
        <taxon>Magnoliopsida</taxon>
        <taxon>Liliopsida</taxon>
        <taxon>Poales</taxon>
        <taxon>Poaceae</taxon>
        <taxon>PACMAD clade</taxon>
        <taxon>Panicoideae</taxon>
        <taxon>Andropogonodae</taxon>
        <taxon>Andropogoneae</taxon>
        <taxon>Saccharinae</taxon>
        <taxon>Miscanthus</taxon>
    </lineage>
</organism>